<evidence type="ECO:0000313" key="2">
    <source>
        <dbReference type="Proteomes" id="UP001610432"/>
    </source>
</evidence>
<sequence length="97" mass="10963">MTQDTRADIHKRGIGVSHLLKLQRIIPGLILTWSVLVNILQLVERWVWGGGNTIHFVAMGPLLSCNFHYISTINARPQINEMKVHLLLAPPMTSTLR</sequence>
<organism evidence="1 2">
    <name type="scientific">Aspergillus lucknowensis</name>
    <dbReference type="NCBI Taxonomy" id="176173"/>
    <lineage>
        <taxon>Eukaryota</taxon>
        <taxon>Fungi</taxon>
        <taxon>Dikarya</taxon>
        <taxon>Ascomycota</taxon>
        <taxon>Pezizomycotina</taxon>
        <taxon>Eurotiomycetes</taxon>
        <taxon>Eurotiomycetidae</taxon>
        <taxon>Eurotiales</taxon>
        <taxon>Aspergillaceae</taxon>
        <taxon>Aspergillus</taxon>
        <taxon>Aspergillus subgen. Nidulantes</taxon>
    </lineage>
</organism>
<keyword evidence="2" id="KW-1185">Reference proteome</keyword>
<accession>A0ABR4LP70</accession>
<dbReference type="GeneID" id="98139802"/>
<dbReference type="Proteomes" id="UP001610432">
    <property type="component" value="Unassembled WGS sequence"/>
</dbReference>
<dbReference type="EMBL" id="JBFXLQ010000026">
    <property type="protein sequence ID" value="KAL2866335.1"/>
    <property type="molecule type" value="Genomic_DNA"/>
</dbReference>
<comment type="caution">
    <text evidence="1">The sequence shown here is derived from an EMBL/GenBank/DDBJ whole genome shotgun (WGS) entry which is preliminary data.</text>
</comment>
<dbReference type="RefSeq" id="XP_070885314.1">
    <property type="nucleotide sequence ID" value="XM_071024730.1"/>
</dbReference>
<proteinExistence type="predicted"/>
<evidence type="ECO:0000313" key="1">
    <source>
        <dbReference type="EMBL" id="KAL2866335.1"/>
    </source>
</evidence>
<protein>
    <submittedName>
        <fullName evidence="1">Uncharacterized protein</fullName>
    </submittedName>
</protein>
<name>A0ABR4LP70_9EURO</name>
<gene>
    <name evidence="1" type="ORF">BJX67DRAFT_146793</name>
</gene>
<reference evidence="1 2" key="1">
    <citation type="submission" date="2024-07" db="EMBL/GenBank/DDBJ databases">
        <title>Section-level genome sequencing and comparative genomics of Aspergillus sections Usti and Cavernicolus.</title>
        <authorList>
            <consortium name="Lawrence Berkeley National Laboratory"/>
            <person name="Nybo J.L."/>
            <person name="Vesth T.C."/>
            <person name="Theobald S."/>
            <person name="Frisvad J.C."/>
            <person name="Larsen T.O."/>
            <person name="Kjaerboelling I."/>
            <person name="Rothschild-Mancinelli K."/>
            <person name="Lyhne E.K."/>
            <person name="Kogle M.E."/>
            <person name="Barry K."/>
            <person name="Clum A."/>
            <person name="Na H."/>
            <person name="Ledsgaard L."/>
            <person name="Lin J."/>
            <person name="Lipzen A."/>
            <person name="Kuo A."/>
            <person name="Riley R."/>
            <person name="Mondo S."/>
            <person name="Labutti K."/>
            <person name="Haridas S."/>
            <person name="Pangalinan J."/>
            <person name="Salamov A.A."/>
            <person name="Simmons B.A."/>
            <person name="Magnuson J.K."/>
            <person name="Chen J."/>
            <person name="Drula E."/>
            <person name="Henrissat B."/>
            <person name="Wiebenga A."/>
            <person name="Lubbers R.J."/>
            <person name="Gomes A.C."/>
            <person name="Macurrencykelacurrency M.R."/>
            <person name="Stajich J."/>
            <person name="Grigoriev I.V."/>
            <person name="Mortensen U.H."/>
            <person name="De Vries R.P."/>
            <person name="Baker S.E."/>
            <person name="Andersen M.R."/>
        </authorList>
    </citation>
    <scope>NUCLEOTIDE SEQUENCE [LARGE SCALE GENOMIC DNA]</scope>
    <source>
        <strain evidence="1 2">CBS 449.75</strain>
    </source>
</reference>